<dbReference type="Proteomes" id="UP000623842">
    <property type="component" value="Unassembled WGS sequence"/>
</dbReference>
<dbReference type="PANTHER" id="PTHR33993">
    <property type="entry name" value="GLYOXALASE-RELATED"/>
    <property type="match status" value="1"/>
</dbReference>
<reference evidence="2" key="2">
    <citation type="submission" date="2020-09" db="EMBL/GenBank/DDBJ databases">
        <authorList>
            <person name="Sun Q."/>
            <person name="Kim S."/>
        </authorList>
    </citation>
    <scope>NUCLEOTIDE SEQUENCE</scope>
    <source>
        <strain evidence="2">KCTC 42731</strain>
    </source>
</reference>
<dbReference type="RefSeq" id="WP_229854868.1">
    <property type="nucleotide sequence ID" value="NZ_BNCK01000012.1"/>
</dbReference>
<protein>
    <submittedName>
        <fullName evidence="2">Glyoxalase</fullName>
    </submittedName>
</protein>
<dbReference type="SUPFAM" id="SSF54593">
    <property type="entry name" value="Glyoxalase/Bleomycin resistance protein/Dihydroxybiphenyl dioxygenase"/>
    <property type="match status" value="1"/>
</dbReference>
<dbReference type="CDD" id="cd07247">
    <property type="entry name" value="SgaA_N_like"/>
    <property type="match status" value="1"/>
</dbReference>
<gene>
    <name evidence="2" type="ORF">GCM10017161_39420</name>
</gene>
<organism evidence="2 3">
    <name type="scientific">Thalassotalea marina</name>
    <dbReference type="NCBI Taxonomy" id="1673741"/>
    <lineage>
        <taxon>Bacteria</taxon>
        <taxon>Pseudomonadati</taxon>
        <taxon>Pseudomonadota</taxon>
        <taxon>Gammaproteobacteria</taxon>
        <taxon>Alteromonadales</taxon>
        <taxon>Colwelliaceae</taxon>
        <taxon>Thalassotalea</taxon>
    </lineage>
</organism>
<dbReference type="InterPro" id="IPR052164">
    <property type="entry name" value="Anthracycline_SecMetBiosynth"/>
</dbReference>
<name>A0A919ENT7_9GAMM</name>
<keyword evidence="3" id="KW-1185">Reference proteome</keyword>
<dbReference type="EMBL" id="BNCK01000012">
    <property type="protein sequence ID" value="GHG05949.1"/>
    <property type="molecule type" value="Genomic_DNA"/>
</dbReference>
<dbReference type="InterPro" id="IPR029068">
    <property type="entry name" value="Glyas_Bleomycin-R_OHBP_Dase"/>
</dbReference>
<dbReference type="PANTHER" id="PTHR33993:SF2">
    <property type="entry name" value="VOC DOMAIN-CONTAINING PROTEIN"/>
    <property type="match status" value="1"/>
</dbReference>
<reference evidence="2" key="1">
    <citation type="journal article" date="2014" name="Int. J. Syst. Evol. Microbiol.">
        <title>Complete genome sequence of Corynebacterium casei LMG S-19264T (=DSM 44701T), isolated from a smear-ripened cheese.</title>
        <authorList>
            <consortium name="US DOE Joint Genome Institute (JGI-PGF)"/>
            <person name="Walter F."/>
            <person name="Albersmeier A."/>
            <person name="Kalinowski J."/>
            <person name="Ruckert C."/>
        </authorList>
    </citation>
    <scope>NUCLEOTIDE SEQUENCE</scope>
    <source>
        <strain evidence="2">KCTC 42731</strain>
    </source>
</reference>
<dbReference type="Pfam" id="PF00903">
    <property type="entry name" value="Glyoxalase"/>
    <property type="match status" value="1"/>
</dbReference>
<evidence type="ECO:0000259" key="1">
    <source>
        <dbReference type="Pfam" id="PF00903"/>
    </source>
</evidence>
<evidence type="ECO:0000313" key="2">
    <source>
        <dbReference type="EMBL" id="GHG05949.1"/>
    </source>
</evidence>
<dbReference type="Gene3D" id="3.10.180.10">
    <property type="entry name" value="2,3-Dihydroxybiphenyl 1,2-Dioxygenase, domain 1"/>
    <property type="match status" value="1"/>
</dbReference>
<sequence>MDNTIVWVDIPVINLERAIEFYSAMLAQEVKKEEFEQFRFGLLPHSHTNVSGCLIESPAEHIADVGPLLYFNVEGRLDEAVSKAQSFNVEIIEAKFQMGEHGFRAVLRDTEGNRIALHSSVG</sequence>
<dbReference type="InterPro" id="IPR004360">
    <property type="entry name" value="Glyas_Fos-R_dOase_dom"/>
</dbReference>
<evidence type="ECO:0000313" key="3">
    <source>
        <dbReference type="Proteomes" id="UP000623842"/>
    </source>
</evidence>
<accession>A0A919ENT7</accession>
<proteinExistence type="predicted"/>
<dbReference type="AlphaFoldDB" id="A0A919ENT7"/>
<feature type="domain" description="Glyoxalase/fosfomycin resistance/dioxygenase" evidence="1">
    <location>
        <begin position="5"/>
        <end position="116"/>
    </location>
</feature>
<comment type="caution">
    <text evidence="2">The sequence shown here is derived from an EMBL/GenBank/DDBJ whole genome shotgun (WGS) entry which is preliminary data.</text>
</comment>